<keyword evidence="2" id="KW-0472">Membrane</keyword>
<dbReference type="STRING" id="187979.ERS852385_00204"/>
<feature type="region of interest" description="Disordered" evidence="1">
    <location>
        <begin position="1"/>
        <end position="26"/>
    </location>
</feature>
<sequence length="657" mass="76420">MKDTKDSMKHDDMPVAPNEEKVQQEDLQSEVQALGDEAFTRRKDRFKRIRTVVQLLILALSAAILINLFFHLKTYHPYDDSAVSDSGEDTGFIAISYFGVDRIGDSSTLIGKDLLEEHLSALKDQGYVTITQKDIEDYYENGKPLPKRALYLMFEDGRRDTAIFADNLMERYNYKATMMTYAGNFDREDPKFLKPKELRDMEDSTFWEMGTNGYRLEYINVMDRYGNYIGEINPLRYAMIHPYLGRHYNHYLMDYIRDKDGVPKESYSHMKRRVNYDYERLRDVYEDKLGYVPHTYVLMHSNTGRFGNNRDISPINEQWMRNLFTMNFNREGYCFNQRNSSIYDLTRMQPQPYWPVNHLLMRIKYDINQPITFKQGDDRHQQDWVNLKGAAQIKAEKYILTTLPEGEALSRLQSSNGFRDVRIHTRLEGNAFGAQKIYFRASDDLSRYDEVSLRNGELVVTEKVGGAERELYREKLAVILGEPIPSKEEAKREAEVRENEAFARYADSPAEAKEYLSRAQSRKNQPAASVDDGAEPDEVVTSFHARSFHDLDIAFKDDHLTVMVDDHKAAEDITLANAQKGGVFLGADWKPDAWSQRNLADDVYDAVFDRFTISANTGKAAEDEKVLFTMQYTGVEYYEQRAKDVWEAILKWFLTYL</sequence>
<keyword evidence="2" id="KW-1133">Transmembrane helix</keyword>
<gene>
    <name evidence="3" type="primary">pgaB_1</name>
    <name evidence="3" type="ORF">ERS852385_00204</name>
</gene>
<dbReference type="PANTHER" id="PTHR34216">
    <property type="match status" value="1"/>
</dbReference>
<dbReference type="Proteomes" id="UP000095546">
    <property type="component" value="Unassembled WGS sequence"/>
</dbReference>
<dbReference type="PANTHER" id="PTHR34216:SF7">
    <property type="entry name" value="POLY-BETA-1,6-N-ACETYL-D-GLUCOSAMINE N-DEACETYLASE"/>
    <property type="match status" value="1"/>
</dbReference>
<dbReference type="GO" id="GO:0016787">
    <property type="term" value="F:hydrolase activity"/>
    <property type="evidence" value="ECO:0007669"/>
    <property type="project" value="UniProtKB-KW"/>
</dbReference>
<dbReference type="RefSeq" id="WP_316043802.1">
    <property type="nucleotide sequence ID" value="NZ_CABIWZ010000001.1"/>
</dbReference>
<dbReference type="InterPro" id="IPR011330">
    <property type="entry name" value="Glyco_hydro/deAcase_b/a-brl"/>
</dbReference>
<keyword evidence="4" id="KW-1185">Reference proteome</keyword>
<dbReference type="EC" id="3.5.1.-" evidence="3"/>
<feature type="region of interest" description="Disordered" evidence="1">
    <location>
        <begin position="513"/>
        <end position="535"/>
    </location>
</feature>
<evidence type="ECO:0000313" key="3">
    <source>
        <dbReference type="EMBL" id="CUN37551.1"/>
    </source>
</evidence>
<dbReference type="EMBL" id="CYYU01000001">
    <property type="protein sequence ID" value="CUN37551.1"/>
    <property type="molecule type" value="Genomic_DNA"/>
</dbReference>
<feature type="compositionally biased region" description="Basic and acidic residues" evidence="1">
    <location>
        <begin position="1"/>
        <end position="24"/>
    </location>
</feature>
<dbReference type="Gene3D" id="3.20.20.370">
    <property type="entry name" value="Glycoside hydrolase/deacetylase"/>
    <property type="match status" value="1"/>
</dbReference>
<dbReference type="AlphaFoldDB" id="A0A173WDK9"/>
<evidence type="ECO:0000313" key="4">
    <source>
        <dbReference type="Proteomes" id="UP000095546"/>
    </source>
</evidence>
<dbReference type="GO" id="GO:0005975">
    <property type="term" value="P:carbohydrate metabolic process"/>
    <property type="evidence" value="ECO:0007669"/>
    <property type="project" value="InterPro"/>
</dbReference>
<protein>
    <submittedName>
        <fullName evidence="3">Poly-beta-1,6-N-acetyl-D-glucosamine N-deacetylase</fullName>
        <ecNumber evidence="3">3.5.1.-</ecNumber>
    </submittedName>
</protein>
<keyword evidence="3" id="KW-0378">Hydrolase</keyword>
<name>A0A173WDK9_9FIRM</name>
<proteinExistence type="predicted"/>
<accession>A0A173WDK9</accession>
<organism evidence="3 4">
    <name type="scientific">Mitsuokella jalaludinii</name>
    <dbReference type="NCBI Taxonomy" id="187979"/>
    <lineage>
        <taxon>Bacteria</taxon>
        <taxon>Bacillati</taxon>
        <taxon>Bacillota</taxon>
        <taxon>Negativicutes</taxon>
        <taxon>Selenomonadales</taxon>
        <taxon>Selenomonadaceae</taxon>
        <taxon>Mitsuokella</taxon>
    </lineage>
</organism>
<feature type="compositionally biased region" description="Polar residues" evidence="1">
    <location>
        <begin position="518"/>
        <end position="527"/>
    </location>
</feature>
<evidence type="ECO:0000256" key="1">
    <source>
        <dbReference type="SAM" id="MobiDB-lite"/>
    </source>
</evidence>
<keyword evidence="2" id="KW-0812">Transmembrane</keyword>
<dbReference type="SUPFAM" id="SSF88713">
    <property type="entry name" value="Glycoside hydrolase/deacetylase"/>
    <property type="match status" value="1"/>
</dbReference>
<reference evidence="3 4" key="1">
    <citation type="submission" date="2015-09" db="EMBL/GenBank/DDBJ databases">
        <authorList>
            <consortium name="Pathogen Informatics"/>
        </authorList>
    </citation>
    <scope>NUCLEOTIDE SEQUENCE [LARGE SCALE GENOMIC DNA]</scope>
    <source>
        <strain evidence="3 4">2789STDY5608828</strain>
    </source>
</reference>
<feature type="transmembrane region" description="Helical" evidence="2">
    <location>
        <begin position="51"/>
        <end position="70"/>
    </location>
</feature>
<evidence type="ECO:0000256" key="2">
    <source>
        <dbReference type="SAM" id="Phobius"/>
    </source>
</evidence>
<dbReference type="InterPro" id="IPR051398">
    <property type="entry name" value="Polysacch_Deacetylase"/>
</dbReference>